<dbReference type="GO" id="GO:0016787">
    <property type="term" value="F:hydrolase activity"/>
    <property type="evidence" value="ECO:0007669"/>
    <property type="project" value="UniProtKB-KW"/>
</dbReference>
<dbReference type="Gene3D" id="3.30.428.10">
    <property type="entry name" value="HIT-like"/>
    <property type="match status" value="1"/>
</dbReference>
<name>A0A8J7GG08_9ACTN</name>
<evidence type="ECO:0000313" key="1">
    <source>
        <dbReference type="EMBL" id="MBG6137141.1"/>
    </source>
</evidence>
<gene>
    <name evidence="1" type="ORF">IW245_003335</name>
</gene>
<keyword evidence="2" id="KW-1185">Reference proteome</keyword>
<keyword evidence="1" id="KW-0378">Hydrolase</keyword>
<reference evidence="1" key="1">
    <citation type="submission" date="2020-11" db="EMBL/GenBank/DDBJ databases">
        <title>Sequencing the genomes of 1000 actinobacteria strains.</title>
        <authorList>
            <person name="Klenk H.-P."/>
        </authorList>
    </citation>
    <scope>NUCLEOTIDE SEQUENCE</scope>
    <source>
        <strain evidence="1">DSM 45356</strain>
    </source>
</reference>
<evidence type="ECO:0000313" key="2">
    <source>
        <dbReference type="Proteomes" id="UP000622552"/>
    </source>
</evidence>
<accession>A0A8J7GG08</accession>
<proteinExistence type="predicted"/>
<protein>
    <submittedName>
        <fullName evidence="1">Diadenosine tetraphosphate (Ap4A) HIT family hydrolase</fullName>
    </submittedName>
</protein>
<comment type="caution">
    <text evidence="1">The sequence shown here is derived from an EMBL/GenBank/DDBJ whole genome shotgun (WGS) entry which is preliminary data.</text>
</comment>
<sequence>MANTSGDDCWFCADDRGADAPPGGWLYEDEHWRAGHAPPQFGPAGLVVLESRRHVLDVSELDPAEAAGYGPVLGRLTGAVKGVTGAPRVYTWASAAHTPHLHVWVLPWTPDQPVGPAFLARTHRYACTAREAEETAAAVRAVLDGGPA</sequence>
<dbReference type="AlphaFoldDB" id="A0A8J7GG08"/>
<dbReference type="Proteomes" id="UP000622552">
    <property type="component" value="Unassembled WGS sequence"/>
</dbReference>
<dbReference type="RefSeq" id="WP_197004042.1">
    <property type="nucleotide sequence ID" value="NZ_BONS01000022.1"/>
</dbReference>
<dbReference type="InterPro" id="IPR036265">
    <property type="entry name" value="HIT-like_sf"/>
</dbReference>
<dbReference type="SUPFAM" id="SSF54197">
    <property type="entry name" value="HIT-like"/>
    <property type="match status" value="1"/>
</dbReference>
<dbReference type="EMBL" id="JADOUF010000001">
    <property type="protein sequence ID" value="MBG6137141.1"/>
    <property type="molecule type" value="Genomic_DNA"/>
</dbReference>
<organism evidence="1 2">
    <name type="scientific">Longispora fulva</name>
    <dbReference type="NCBI Taxonomy" id="619741"/>
    <lineage>
        <taxon>Bacteria</taxon>
        <taxon>Bacillati</taxon>
        <taxon>Actinomycetota</taxon>
        <taxon>Actinomycetes</taxon>
        <taxon>Micromonosporales</taxon>
        <taxon>Micromonosporaceae</taxon>
        <taxon>Longispora</taxon>
    </lineage>
</organism>